<dbReference type="Proteomes" id="UP000325780">
    <property type="component" value="Unassembled WGS sequence"/>
</dbReference>
<dbReference type="InterPro" id="IPR050185">
    <property type="entry name" value="Ub_carboxyl-term_hydrolase"/>
</dbReference>
<dbReference type="InterPro" id="IPR001353">
    <property type="entry name" value="Proteasome_sua/b"/>
</dbReference>
<dbReference type="EMBL" id="ML742155">
    <property type="protein sequence ID" value="KAE8148558.1"/>
    <property type="molecule type" value="Genomic_DNA"/>
</dbReference>
<sequence>MRGPTIIKAEDDKTRQLNKHTLMAFSGEAGDTVQFAEYIQANIQLYTMRNDTELGTNAVANFVRGELARSLRSRSPYTVNLLLGGVDAITEKPHLYWIDYLASLAPVPYAAHGYAQYYCLSTLDKHHHPDISIEEGLKLLEMCTDELKRRLPIDYKGVLVKVVTKDGVRELDFDNDKIRQAEFSSEDPATESPASKKARVEDDFGEGDPRHGALPLRRASGQQREEDERKGENILAAADQEGEELEEGAVANGAESEDDTDDDRPAIAAPKRQSAPMEGYSDLYLDTINREILDFDFEKLCSISLSNINVYACLVCGKYFQGRGPKSHAYFHALEVGHHVFINMGTKKVYVLPEGYEVKNKSLDDIKYVVDPHYSKEEVSKLDREVHDAFDLAGNRYRPGFVGMNNIKANDYLNVVVQLLAHVFPIRNYFLLHEFPTPGTPQLALRFSTLVRKLWNPKAFRSHVSPHELLQEIALRSSKRFTLTQQSDPVDFLSWFLNNLHLSLGGSKKPSKTPTSVVHAVFQGNLKIESQAITAHSDTQNARLVFTESGDIKSQTTPFLILTLDLPPTPLFQSANRESIIPQIPLTTLLNKYNGLTASEKLAHRVRHRLLHPLPPYLFFHIKRFSKNRFVSERNPTIVTFPSTRGLDMSPYVEPNPAIWPPGEPILYDLVANIILDPAVTVPGATEEAAADKGVNAASGSSSAGAGAGTEKVAWMVQLQDKAMAAENKRIQNERGGEQRGPEWLEIQDLFVKRAETETLFTREGYLMVWERRKVPGMNKGKGKTPAK</sequence>
<evidence type="ECO:0000256" key="12">
    <source>
        <dbReference type="ARBA" id="ARBA00026071"/>
    </source>
</evidence>
<comment type="subcellular location">
    <subcellularLocation>
        <location evidence="1">Nucleus</location>
    </subcellularLocation>
</comment>
<dbReference type="InterPro" id="IPR029055">
    <property type="entry name" value="Ntn_hydrolases_N"/>
</dbReference>
<feature type="compositionally biased region" description="Basic and acidic residues" evidence="14">
    <location>
        <begin position="223"/>
        <end position="232"/>
    </location>
</feature>
<evidence type="ECO:0000256" key="2">
    <source>
        <dbReference type="ARBA" id="ARBA00009085"/>
    </source>
</evidence>
<keyword evidence="7 13" id="KW-0863">Zinc-finger</keyword>
<evidence type="ECO:0000259" key="16">
    <source>
        <dbReference type="PROSITE" id="PS50271"/>
    </source>
</evidence>
<dbReference type="InterPro" id="IPR028889">
    <property type="entry name" value="USP"/>
</dbReference>
<evidence type="ECO:0000313" key="17">
    <source>
        <dbReference type="EMBL" id="KAE8148558.1"/>
    </source>
</evidence>
<dbReference type="InterPro" id="IPR038765">
    <property type="entry name" value="Papain-like_cys_pep_sf"/>
</dbReference>
<dbReference type="InterPro" id="IPR013083">
    <property type="entry name" value="Znf_RING/FYVE/PHD"/>
</dbReference>
<keyword evidence="6" id="KW-0747">Spliceosome</keyword>
<evidence type="ECO:0000256" key="3">
    <source>
        <dbReference type="ARBA" id="ARBA00022490"/>
    </source>
</evidence>
<feature type="domain" description="UBP-type" evidence="16">
    <location>
        <begin position="280"/>
        <end position="377"/>
    </location>
</feature>
<dbReference type="FunFam" id="3.60.20.10:FF:000008">
    <property type="entry name" value="Proteasome subunit beta type-4"/>
    <property type="match status" value="1"/>
</dbReference>
<reference evidence="17 18" key="1">
    <citation type="submission" date="2019-04" db="EMBL/GenBank/DDBJ databases">
        <title>Friends and foes A comparative genomics study of 23 Aspergillus species from section Flavi.</title>
        <authorList>
            <consortium name="DOE Joint Genome Institute"/>
            <person name="Kjaerbolling I."/>
            <person name="Vesth T."/>
            <person name="Frisvad J.C."/>
            <person name="Nybo J.L."/>
            <person name="Theobald S."/>
            <person name="Kildgaard S."/>
            <person name="Isbrandt T."/>
            <person name="Kuo A."/>
            <person name="Sato A."/>
            <person name="Lyhne E.K."/>
            <person name="Kogle M.E."/>
            <person name="Wiebenga A."/>
            <person name="Kun R.S."/>
            <person name="Lubbers R.J."/>
            <person name="Makela M.R."/>
            <person name="Barry K."/>
            <person name="Chovatia M."/>
            <person name="Clum A."/>
            <person name="Daum C."/>
            <person name="Haridas S."/>
            <person name="He G."/>
            <person name="LaButti K."/>
            <person name="Lipzen A."/>
            <person name="Mondo S."/>
            <person name="Riley R."/>
            <person name="Salamov A."/>
            <person name="Simmons B.A."/>
            <person name="Magnuson J.K."/>
            <person name="Henrissat B."/>
            <person name="Mortensen U.H."/>
            <person name="Larsen T.O."/>
            <person name="Devries R.P."/>
            <person name="Grigoriev I.V."/>
            <person name="Machida M."/>
            <person name="Baker S.E."/>
            <person name="Andersen M.R."/>
        </authorList>
    </citation>
    <scope>NUCLEOTIDE SEQUENCE [LARGE SCALE GENOMIC DNA]</scope>
    <source>
        <strain evidence="17 18">IBT 18842</strain>
    </source>
</reference>
<dbReference type="CDD" id="cd02669">
    <property type="entry name" value="Peptidase_C19M"/>
    <property type="match status" value="1"/>
</dbReference>
<dbReference type="GO" id="GO:0000245">
    <property type="term" value="P:spliceosomal complex assembly"/>
    <property type="evidence" value="ECO:0007669"/>
    <property type="project" value="InterPro"/>
</dbReference>
<keyword evidence="8" id="KW-0862">Zinc</keyword>
<feature type="region of interest" description="Disordered" evidence="14">
    <location>
        <begin position="179"/>
        <end position="273"/>
    </location>
</feature>
<keyword evidence="3" id="KW-0963">Cytoplasm</keyword>
<dbReference type="SUPFAM" id="SSF54001">
    <property type="entry name" value="Cysteine proteinases"/>
    <property type="match status" value="1"/>
</dbReference>
<dbReference type="PROSITE" id="PS50235">
    <property type="entry name" value="USP_3"/>
    <property type="match status" value="1"/>
</dbReference>
<proteinExistence type="inferred from homology"/>
<dbReference type="AlphaFoldDB" id="A0A5N6TQB2"/>
<keyword evidence="4" id="KW-0507">mRNA processing</keyword>
<dbReference type="SMART" id="SM00290">
    <property type="entry name" value="ZnF_UBP"/>
    <property type="match status" value="1"/>
</dbReference>
<evidence type="ECO:0000256" key="14">
    <source>
        <dbReference type="SAM" id="MobiDB-lite"/>
    </source>
</evidence>
<dbReference type="Gene3D" id="3.30.40.10">
    <property type="entry name" value="Zinc/RING finger domain, C3HC4 (zinc finger)"/>
    <property type="match status" value="1"/>
</dbReference>
<keyword evidence="9" id="KW-0647">Proteasome</keyword>
<evidence type="ECO:0000256" key="5">
    <source>
        <dbReference type="ARBA" id="ARBA00022723"/>
    </source>
</evidence>
<comment type="similarity">
    <text evidence="2">Belongs to the peptidase C19 family.</text>
</comment>
<keyword evidence="5" id="KW-0479">Metal-binding</keyword>
<dbReference type="SUPFAM" id="SSF57850">
    <property type="entry name" value="RING/U-box"/>
    <property type="match status" value="1"/>
</dbReference>
<dbReference type="Gene3D" id="3.60.20.10">
    <property type="entry name" value="Glutamine Phosphoribosylpyrophosphate, subunit 1, domain 1"/>
    <property type="match status" value="1"/>
</dbReference>
<dbReference type="PROSITE" id="PS51476">
    <property type="entry name" value="PROTEASOME_BETA_2"/>
    <property type="match status" value="1"/>
</dbReference>
<dbReference type="PROSITE" id="PS50271">
    <property type="entry name" value="ZF_UBP"/>
    <property type="match status" value="1"/>
</dbReference>
<gene>
    <name evidence="17" type="ORF">BDV25DRAFT_131111</name>
</gene>
<dbReference type="InterPro" id="IPR001607">
    <property type="entry name" value="Znf_UBP"/>
</dbReference>
<dbReference type="Pfam" id="PF02148">
    <property type="entry name" value="zf-UBP"/>
    <property type="match status" value="1"/>
</dbReference>
<dbReference type="InterPro" id="IPR023333">
    <property type="entry name" value="Proteasome_suB-type"/>
</dbReference>
<feature type="compositionally biased region" description="Basic and acidic residues" evidence="14">
    <location>
        <begin position="198"/>
        <end position="211"/>
    </location>
</feature>
<accession>A0A5N6TQB2</accession>
<evidence type="ECO:0000256" key="10">
    <source>
        <dbReference type="ARBA" id="ARBA00023187"/>
    </source>
</evidence>
<evidence type="ECO:0000256" key="13">
    <source>
        <dbReference type="PROSITE-ProRule" id="PRU00502"/>
    </source>
</evidence>
<dbReference type="GO" id="GO:0008270">
    <property type="term" value="F:zinc ion binding"/>
    <property type="evidence" value="ECO:0007669"/>
    <property type="project" value="UniProtKB-KW"/>
</dbReference>
<evidence type="ECO:0000256" key="8">
    <source>
        <dbReference type="ARBA" id="ARBA00022833"/>
    </source>
</evidence>
<keyword evidence="18" id="KW-1185">Reference proteome</keyword>
<keyword evidence="10" id="KW-0508">mRNA splicing</keyword>
<feature type="domain" description="USP" evidence="15">
    <location>
        <begin position="402"/>
        <end position="773"/>
    </location>
</feature>
<evidence type="ECO:0000313" key="18">
    <source>
        <dbReference type="Proteomes" id="UP000325780"/>
    </source>
</evidence>
<evidence type="ECO:0000256" key="9">
    <source>
        <dbReference type="ARBA" id="ARBA00022942"/>
    </source>
</evidence>
<keyword evidence="11" id="KW-0539">Nucleus</keyword>
<dbReference type="PANTHER" id="PTHR21646:SF16">
    <property type="entry name" value="U4_U6.U5 TRI-SNRNP-ASSOCIATED PROTEIN 2"/>
    <property type="match status" value="1"/>
</dbReference>
<dbReference type="GO" id="GO:0010498">
    <property type="term" value="P:proteasomal protein catabolic process"/>
    <property type="evidence" value="ECO:0007669"/>
    <property type="project" value="InterPro"/>
</dbReference>
<evidence type="ECO:0000259" key="15">
    <source>
        <dbReference type="PROSITE" id="PS50235"/>
    </source>
</evidence>
<name>A0A5N6TQB2_ASPAV</name>
<dbReference type="Pfam" id="PF00443">
    <property type="entry name" value="UCH"/>
    <property type="match status" value="1"/>
</dbReference>
<evidence type="ECO:0000256" key="1">
    <source>
        <dbReference type="ARBA" id="ARBA00004123"/>
    </source>
</evidence>
<evidence type="ECO:0000256" key="6">
    <source>
        <dbReference type="ARBA" id="ARBA00022728"/>
    </source>
</evidence>
<dbReference type="CDD" id="cd03758">
    <property type="entry name" value="proteasome_beta_type_2"/>
    <property type="match status" value="1"/>
</dbReference>
<dbReference type="SUPFAM" id="SSF56235">
    <property type="entry name" value="N-terminal nucleophile aminohydrolases (Ntn hydrolases)"/>
    <property type="match status" value="1"/>
</dbReference>
<evidence type="ECO:0000256" key="7">
    <source>
        <dbReference type="ARBA" id="ARBA00022771"/>
    </source>
</evidence>
<dbReference type="PANTHER" id="PTHR21646">
    <property type="entry name" value="UBIQUITIN CARBOXYL-TERMINAL HYDROLASE"/>
    <property type="match status" value="1"/>
</dbReference>
<dbReference type="GO" id="GO:0016579">
    <property type="term" value="P:protein deubiquitination"/>
    <property type="evidence" value="ECO:0007669"/>
    <property type="project" value="InterPro"/>
</dbReference>
<evidence type="ECO:0000256" key="11">
    <source>
        <dbReference type="ARBA" id="ARBA00023242"/>
    </source>
</evidence>
<dbReference type="FunFam" id="3.30.40.10:FF:000068">
    <property type="entry name" value="U4/U6.U5 tri-snRNP-associated protein 2"/>
    <property type="match status" value="1"/>
</dbReference>
<dbReference type="Pfam" id="PF00227">
    <property type="entry name" value="Proteasome"/>
    <property type="match status" value="1"/>
</dbReference>
<dbReference type="Gene3D" id="3.90.70.10">
    <property type="entry name" value="Cysteine proteinases"/>
    <property type="match status" value="1"/>
</dbReference>
<dbReference type="GO" id="GO:0004843">
    <property type="term" value="F:cysteine-type deubiquitinase activity"/>
    <property type="evidence" value="ECO:0007669"/>
    <property type="project" value="InterPro"/>
</dbReference>
<dbReference type="InterPro" id="IPR033809">
    <property type="entry name" value="USP39"/>
</dbReference>
<dbReference type="OrthoDB" id="10263353at2759"/>
<comment type="subunit">
    <text evidence="12">The 26S proteasome consists of a 20S proteasome core and two 19S regulatory subunits. The 20S proteasome core is composed of 28 subunits that are arranged in four stacked rings, resulting in a barrel-shaped structure. The two end rings are each formed by seven alpha subunits, and the two central rings are each formed by seven beta subunits. The catalytic chamber with the active sites is on the inside of the barrel.</text>
</comment>
<organism evidence="17 18">
    <name type="scientific">Aspergillus avenaceus</name>
    <dbReference type="NCBI Taxonomy" id="36643"/>
    <lineage>
        <taxon>Eukaryota</taxon>
        <taxon>Fungi</taxon>
        <taxon>Dikarya</taxon>
        <taxon>Ascomycota</taxon>
        <taxon>Pezizomycotina</taxon>
        <taxon>Eurotiomycetes</taxon>
        <taxon>Eurotiomycetidae</taxon>
        <taxon>Eurotiales</taxon>
        <taxon>Aspergillaceae</taxon>
        <taxon>Aspergillus</taxon>
        <taxon>Aspergillus subgen. Circumdati</taxon>
    </lineage>
</organism>
<dbReference type="GO" id="GO:0019774">
    <property type="term" value="C:proteasome core complex, beta-subunit complex"/>
    <property type="evidence" value="ECO:0007669"/>
    <property type="project" value="UniProtKB-ARBA"/>
</dbReference>
<dbReference type="InterPro" id="IPR001394">
    <property type="entry name" value="Peptidase_C19_UCH"/>
</dbReference>
<dbReference type="InterPro" id="IPR035206">
    <property type="entry name" value="Proteasome_beta2"/>
</dbReference>
<dbReference type="GO" id="GO:0005681">
    <property type="term" value="C:spliceosomal complex"/>
    <property type="evidence" value="ECO:0007669"/>
    <property type="project" value="UniProtKB-KW"/>
</dbReference>
<evidence type="ECO:0000256" key="4">
    <source>
        <dbReference type="ARBA" id="ARBA00022664"/>
    </source>
</evidence>
<protein>
    <submittedName>
        <fullName evidence="17">Cysteine proteinase</fullName>
    </submittedName>
</protein>